<evidence type="ECO:0000313" key="1">
    <source>
        <dbReference type="EMBL" id="SFK74855.1"/>
    </source>
</evidence>
<dbReference type="InterPro" id="IPR055550">
    <property type="entry name" value="DUF7126"/>
</dbReference>
<dbReference type="Gene3D" id="3.40.50.720">
    <property type="entry name" value="NAD(P)-binding Rossmann-like Domain"/>
    <property type="match status" value="1"/>
</dbReference>
<protein>
    <submittedName>
        <fullName evidence="1">TrkA-N domain-containing protein</fullName>
    </submittedName>
</protein>
<accession>A0A1I4C1Q7</accession>
<dbReference type="Pfam" id="PF23443">
    <property type="entry name" value="DUF7126"/>
    <property type="match status" value="1"/>
</dbReference>
<evidence type="ECO:0000313" key="2">
    <source>
        <dbReference type="Proteomes" id="UP000199607"/>
    </source>
</evidence>
<organism evidence="1 2">
    <name type="scientific">Halogranum rubrum</name>
    <dbReference type="NCBI Taxonomy" id="553466"/>
    <lineage>
        <taxon>Archaea</taxon>
        <taxon>Methanobacteriati</taxon>
        <taxon>Methanobacteriota</taxon>
        <taxon>Stenosarchaea group</taxon>
        <taxon>Halobacteria</taxon>
        <taxon>Halobacteriales</taxon>
        <taxon>Haloferacaceae</taxon>
    </lineage>
</organism>
<reference evidence="2" key="1">
    <citation type="submission" date="2016-10" db="EMBL/GenBank/DDBJ databases">
        <authorList>
            <person name="Varghese N."/>
            <person name="Submissions S."/>
        </authorList>
    </citation>
    <scope>NUCLEOTIDE SEQUENCE [LARGE SCALE GENOMIC DNA]</scope>
    <source>
        <strain evidence="2">CGMCC 1.7738</strain>
    </source>
</reference>
<keyword evidence="2" id="KW-1185">Reference proteome</keyword>
<dbReference type="AlphaFoldDB" id="A0A1I4C1Q7"/>
<dbReference type="EMBL" id="FOTC01000001">
    <property type="protein sequence ID" value="SFK74855.1"/>
    <property type="molecule type" value="Genomic_DNA"/>
</dbReference>
<gene>
    <name evidence="1" type="ORF">SAMN04487950_0898</name>
</gene>
<dbReference type="Proteomes" id="UP000199607">
    <property type="component" value="Unassembled WGS sequence"/>
</dbReference>
<sequence>MTVTTAIVAGDDADGLGSALEAEGVETTYIDTPASADSMDEAGLASADLFVLTNLDDATAIPLAKELNPDVRVVVYAHDTLPEFAKGQADLAVDPNLLGPDVVAEELVA</sequence>
<dbReference type="STRING" id="553466.SAMN04487950_0898"/>
<proteinExistence type="predicted"/>
<name>A0A1I4C1Q7_9EURY</name>